<dbReference type="PROSITE" id="PS50005">
    <property type="entry name" value="TPR"/>
    <property type="match status" value="1"/>
</dbReference>
<dbReference type="Gene3D" id="1.25.40.10">
    <property type="entry name" value="Tetratricopeptide repeat domain"/>
    <property type="match status" value="2"/>
</dbReference>
<name>A0A381XTD6_9ZZZZ</name>
<protein>
    <submittedName>
        <fullName evidence="1">Uncharacterized protein</fullName>
    </submittedName>
</protein>
<dbReference type="EMBL" id="UINC01016159">
    <property type="protein sequence ID" value="SVA67493.1"/>
    <property type="molecule type" value="Genomic_DNA"/>
</dbReference>
<accession>A0A381XTD6</accession>
<proteinExistence type="predicted"/>
<dbReference type="InterPro" id="IPR011990">
    <property type="entry name" value="TPR-like_helical_dom_sf"/>
</dbReference>
<gene>
    <name evidence="1" type="ORF">METZ01_LOCUS120347</name>
</gene>
<dbReference type="SMART" id="SM00028">
    <property type="entry name" value="TPR"/>
    <property type="match status" value="4"/>
</dbReference>
<sequence>WLLVVLAFGVAGIFVFLVLPEVVRERTTDIRSSRDSARETFVEQTKDPEELAPYANLEREKAREEATVELASFVELQEILEEEMNIDAWSTDEYERVKELASVADRYFVENEYPRAMEAYRTATSELQKLIDDGRAQYNKSIANGQLALDRRDEAAATIAYQHALTIIPGDPIAANGHARATLLPRISTLFREFDRSLLRSDLKRARTKLKEIHNLDPATKGLTEAFANLLELESEARYNRFVSEGFAALQNKRFGEATSSFDQALEVKPGDSVAIDGLNQTKQNRLLMKLDGLRSTAELAKTEGRWADAVAAYDRALLLDRSVRYARDGREDLRALIAIIKTMDRYLDDPHVLSLDEEYAKAKKTHTAAADQTGRGPTFDAKKSAFRTLMDRAGKPLPLVLVSDSITEVSIYHVGRLGTFERHELNLRPGRYTLLGSSDGCRDVRMTIVVEPAMRPVSVSCQERI</sequence>
<reference evidence="1" key="1">
    <citation type="submission" date="2018-05" db="EMBL/GenBank/DDBJ databases">
        <authorList>
            <person name="Lanie J.A."/>
            <person name="Ng W.-L."/>
            <person name="Kazmierczak K.M."/>
            <person name="Andrzejewski T.M."/>
            <person name="Davidsen T.M."/>
            <person name="Wayne K.J."/>
            <person name="Tettelin H."/>
            <person name="Glass J.I."/>
            <person name="Rusch D."/>
            <person name="Podicherti R."/>
            <person name="Tsui H.-C.T."/>
            <person name="Winkler M.E."/>
        </authorList>
    </citation>
    <scope>NUCLEOTIDE SEQUENCE</scope>
</reference>
<feature type="non-terminal residue" evidence="1">
    <location>
        <position position="1"/>
    </location>
</feature>
<dbReference type="SUPFAM" id="SSF48452">
    <property type="entry name" value="TPR-like"/>
    <property type="match status" value="1"/>
</dbReference>
<dbReference type="InterPro" id="IPR019734">
    <property type="entry name" value="TPR_rpt"/>
</dbReference>
<dbReference type="AlphaFoldDB" id="A0A381XTD6"/>
<evidence type="ECO:0000313" key="1">
    <source>
        <dbReference type="EMBL" id="SVA67493.1"/>
    </source>
</evidence>
<organism evidence="1">
    <name type="scientific">marine metagenome</name>
    <dbReference type="NCBI Taxonomy" id="408172"/>
    <lineage>
        <taxon>unclassified sequences</taxon>
        <taxon>metagenomes</taxon>
        <taxon>ecological metagenomes</taxon>
    </lineage>
</organism>